<evidence type="ECO:0000313" key="2">
    <source>
        <dbReference type="EMBL" id="TVY33803.1"/>
    </source>
</evidence>
<dbReference type="EMBL" id="QGMJ01000740">
    <property type="protein sequence ID" value="TVY33803.1"/>
    <property type="molecule type" value="Genomic_DNA"/>
</dbReference>
<comment type="caution">
    <text evidence="2">The sequence shown here is derived from an EMBL/GenBank/DDBJ whole genome shotgun (WGS) entry which is preliminary data.</text>
</comment>
<gene>
    <name evidence="2" type="ORF">LSUB1_G006803</name>
</gene>
<keyword evidence="1" id="KW-0472">Membrane</keyword>
<sequence>MSNTGNATAIAYAVATRAPSIIAGSIIPFLIATIFVFAHILEESSCEIGDMMIHGSLSRGLIIEFKT</sequence>
<organism evidence="2 3">
    <name type="scientific">Lachnellula subtilissima</name>
    <dbReference type="NCBI Taxonomy" id="602034"/>
    <lineage>
        <taxon>Eukaryota</taxon>
        <taxon>Fungi</taxon>
        <taxon>Dikarya</taxon>
        <taxon>Ascomycota</taxon>
        <taxon>Pezizomycotina</taxon>
        <taxon>Leotiomycetes</taxon>
        <taxon>Helotiales</taxon>
        <taxon>Lachnaceae</taxon>
        <taxon>Lachnellula</taxon>
    </lineage>
</organism>
<proteinExistence type="predicted"/>
<dbReference type="Proteomes" id="UP000462212">
    <property type="component" value="Unassembled WGS sequence"/>
</dbReference>
<name>A0A8H8REE2_9HELO</name>
<reference evidence="2 3" key="1">
    <citation type="submission" date="2018-05" db="EMBL/GenBank/DDBJ databases">
        <title>Genome sequencing and assembly of the regulated plant pathogen Lachnellula willkommii and related sister species for the development of diagnostic species identification markers.</title>
        <authorList>
            <person name="Giroux E."/>
            <person name="Bilodeau G."/>
        </authorList>
    </citation>
    <scope>NUCLEOTIDE SEQUENCE [LARGE SCALE GENOMIC DNA]</scope>
    <source>
        <strain evidence="2 3">CBS 197.66</strain>
    </source>
</reference>
<feature type="transmembrane region" description="Helical" evidence="1">
    <location>
        <begin position="20"/>
        <end position="41"/>
    </location>
</feature>
<keyword evidence="1" id="KW-0812">Transmembrane</keyword>
<evidence type="ECO:0000313" key="3">
    <source>
        <dbReference type="Proteomes" id="UP000462212"/>
    </source>
</evidence>
<keyword evidence="3" id="KW-1185">Reference proteome</keyword>
<keyword evidence="1" id="KW-1133">Transmembrane helix</keyword>
<evidence type="ECO:0000256" key="1">
    <source>
        <dbReference type="SAM" id="Phobius"/>
    </source>
</evidence>
<dbReference type="AlphaFoldDB" id="A0A8H8REE2"/>
<accession>A0A8H8REE2</accession>
<protein>
    <submittedName>
        <fullName evidence="2">Uncharacterized protein</fullName>
    </submittedName>
</protein>